<dbReference type="Gramene" id="PUZ50715">
    <property type="protein sequence ID" value="PUZ50715"/>
    <property type="gene ID" value="GQ55_6G080800"/>
</dbReference>
<sequence>MLVQALISNRSTHVIKSSRLRAPPQPSPSQASSSSPGTTATAVVTQGGVVVLPPGGCHT</sequence>
<feature type="compositionally biased region" description="Low complexity" evidence="1">
    <location>
        <begin position="28"/>
        <end position="40"/>
    </location>
</feature>
<evidence type="ECO:0000256" key="1">
    <source>
        <dbReference type="SAM" id="MobiDB-lite"/>
    </source>
</evidence>
<evidence type="ECO:0000313" key="3">
    <source>
        <dbReference type="Proteomes" id="UP000244336"/>
    </source>
</evidence>
<dbReference type="EMBL" id="CM009754">
    <property type="protein sequence ID" value="PUZ50715.1"/>
    <property type="molecule type" value="Genomic_DNA"/>
</dbReference>
<dbReference type="AlphaFoldDB" id="A0A2T7D553"/>
<dbReference type="Proteomes" id="UP000244336">
    <property type="component" value="Chromosome 6"/>
</dbReference>
<reference evidence="2 3" key="1">
    <citation type="submission" date="2018-04" db="EMBL/GenBank/DDBJ databases">
        <title>WGS assembly of Panicum hallii var. hallii HAL2.</title>
        <authorList>
            <person name="Lovell J."/>
            <person name="Jenkins J."/>
            <person name="Lowry D."/>
            <person name="Mamidi S."/>
            <person name="Sreedasyam A."/>
            <person name="Weng X."/>
            <person name="Barry K."/>
            <person name="Bonette J."/>
            <person name="Campitelli B."/>
            <person name="Daum C."/>
            <person name="Gordon S."/>
            <person name="Gould B."/>
            <person name="Lipzen A."/>
            <person name="MacQueen A."/>
            <person name="Palacio-Mejia J."/>
            <person name="Plott C."/>
            <person name="Shakirov E."/>
            <person name="Shu S."/>
            <person name="Yoshinaga Y."/>
            <person name="Zane M."/>
            <person name="Rokhsar D."/>
            <person name="Grimwood J."/>
            <person name="Schmutz J."/>
            <person name="Juenger T."/>
        </authorList>
    </citation>
    <scope>NUCLEOTIDE SEQUENCE [LARGE SCALE GENOMIC DNA]</scope>
    <source>
        <strain evidence="3">cv. HAL2</strain>
    </source>
</reference>
<proteinExistence type="predicted"/>
<organism evidence="2 3">
    <name type="scientific">Panicum hallii var. hallii</name>
    <dbReference type="NCBI Taxonomy" id="1504633"/>
    <lineage>
        <taxon>Eukaryota</taxon>
        <taxon>Viridiplantae</taxon>
        <taxon>Streptophyta</taxon>
        <taxon>Embryophyta</taxon>
        <taxon>Tracheophyta</taxon>
        <taxon>Spermatophyta</taxon>
        <taxon>Magnoliopsida</taxon>
        <taxon>Liliopsida</taxon>
        <taxon>Poales</taxon>
        <taxon>Poaceae</taxon>
        <taxon>PACMAD clade</taxon>
        <taxon>Panicoideae</taxon>
        <taxon>Panicodae</taxon>
        <taxon>Paniceae</taxon>
        <taxon>Panicinae</taxon>
        <taxon>Panicum</taxon>
        <taxon>Panicum sect. Panicum</taxon>
    </lineage>
</organism>
<evidence type="ECO:0000313" key="2">
    <source>
        <dbReference type="EMBL" id="PUZ50715.1"/>
    </source>
</evidence>
<keyword evidence="3" id="KW-1185">Reference proteome</keyword>
<feature type="region of interest" description="Disordered" evidence="1">
    <location>
        <begin position="14"/>
        <end position="40"/>
    </location>
</feature>
<name>A0A2T7D553_9POAL</name>
<protein>
    <submittedName>
        <fullName evidence="2">Uncharacterized protein</fullName>
    </submittedName>
</protein>
<accession>A0A2T7D553</accession>
<gene>
    <name evidence="2" type="ORF">GQ55_6G080800</name>
</gene>